<dbReference type="PROSITE" id="PS00615">
    <property type="entry name" value="C_TYPE_LECTIN_1"/>
    <property type="match status" value="2"/>
</dbReference>
<evidence type="ECO:0000259" key="3">
    <source>
        <dbReference type="PROSITE" id="PS50041"/>
    </source>
</evidence>
<dbReference type="AlphaFoldDB" id="A0A3S2N0K5"/>
<keyword evidence="1" id="KW-1015">Disulfide bond</keyword>
<dbReference type="Proteomes" id="UP000283210">
    <property type="component" value="Chromosome 7"/>
</dbReference>
<organism evidence="4 5">
    <name type="scientific">Oryzias javanicus</name>
    <name type="common">Javanese ricefish</name>
    <name type="synonym">Aplocheilus javanicus</name>
    <dbReference type="NCBI Taxonomy" id="123683"/>
    <lineage>
        <taxon>Eukaryota</taxon>
        <taxon>Metazoa</taxon>
        <taxon>Chordata</taxon>
        <taxon>Craniata</taxon>
        <taxon>Vertebrata</taxon>
        <taxon>Euteleostomi</taxon>
        <taxon>Actinopterygii</taxon>
        <taxon>Neopterygii</taxon>
        <taxon>Teleostei</taxon>
        <taxon>Neoteleostei</taxon>
        <taxon>Acanthomorphata</taxon>
        <taxon>Ovalentaria</taxon>
        <taxon>Atherinomorphae</taxon>
        <taxon>Beloniformes</taxon>
        <taxon>Adrianichthyidae</taxon>
        <taxon>Oryziinae</taxon>
        <taxon>Oryzias</taxon>
    </lineage>
</organism>
<keyword evidence="5" id="KW-1185">Reference proteome</keyword>
<dbReference type="InterPro" id="IPR016186">
    <property type="entry name" value="C-type_lectin-like/link_sf"/>
</dbReference>
<sequence>MERTLLFFTAASALGVVRILAEREYHLISKQLNWTSAQSYCREHFTDLATVRNMEEMQDLNAKMAINMLSMFDYEPTANFIWLGLYDDVNSWRWSMSDPKFYGEGEADFRNWLSGQPDNSGLSDYCTVMSPTGGWEDASCDQSMESVCIDVKGLSVTFVYIDKSMNWSEAQIHCKEYYSDLASVRNKNDNNQISRLIPNRRTVWIGLFRDSWKWSDGSSLSFQYWKRYEPNGAAEACGAAYPENSGKWVDAMCTNQYQFICYKRYLSLKKVALKLRVSSPLSTSDPAVQEDIRRQLYFQLQQKLNEKKMFAEINLSWGKRSDGKIFHEDEEELMEKP</sequence>
<dbReference type="PANTHER" id="PTHR45784">
    <property type="entry name" value="C-TYPE LECTIN DOMAIN FAMILY 20 MEMBER A-RELATED"/>
    <property type="match status" value="1"/>
</dbReference>
<evidence type="ECO:0000256" key="2">
    <source>
        <dbReference type="SAM" id="SignalP"/>
    </source>
</evidence>
<feature type="domain" description="C-type lectin" evidence="3">
    <location>
        <begin position="158"/>
        <end position="262"/>
    </location>
</feature>
<evidence type="ECO:0000313" key="4">
    <source>
        <dbReference type="EMBL" id="RVE71065.1"/>
    </source>
</evidence>
<reference evidence="4 5" key="1">
    <citation type="submission" date="2018-11" db="EMBL/GenBank/DDBJ databases">
        <authorList>
            <person name="Lopez-Roques C."/>
            <person name="Donnadieu C."/>
            <person name="Bouchez O."/>
            <person name="Klopp C."/>
            <person name="Cabau C."/>
            <person name="Zahm M."/>
        </authorList>
    </citation>
    <scope>NUCLEOTIDE SEQUENCE [LARGE SCALE GENOMIC DNA]</scope>
    <source>
        <strain evidence="4">RS831</strain>
        <tissue evidence="4">Whole body</tissue>
    </source>
</reference>
<gene>
    <name evidence="4" type="ORF">OJAV_G00070650</name>
</gene>
<dbReference type="InterPro" id="IPR001304">
    <property type="entry name" value="C-type_lectin-like"/>
</dbReference>
<dbReference type="Pfam" id="PF00059">
    <property type="entry name" value="Lectin_C"/>
    <property type="match status" value="2"/>
</dbReference>
<dbReference type="PANTHER" id="PTHR45784:SF3">
    <property type="entry name" value="C-TYPE LECTIN DOMAIN FAMILY 4 MEMBER K-LIKE-RELATED"/>
    <property type="match status" value="1"/>
</dbReference>
<protein>
    <recommendedName>
        <fullName evidence="3">C-type lectin domain-containing protein</fullName>
    </recommendedName>
</protein>
<proteinExistence type="predicted"/>
<name>A0A3S2N0K5_ORYJA</name>
<reference evidence="4 5" key="2">
    <citation type="submission" date="2019-01" db="EMBL/GenBank/DDBJ databases">
        <title>A chromosome length genome reference of the Java medaka (oryzias javanicus).</title>
        <authorList>
            <person name="Herpin A."/>
            <person name="Takehana Y."/>
            <person name="Naruse K."/>
            <person name="Ansai S."/>
            <person name="Kawaguchi M."/>
        </authorList>
    </citation>
    <scope>NUCLEOTIDE SEQUENCE [LARGE SCALE GENOMIC DNA]</scope>
    <source>
        <strain evidence="4">RS831</strain>
        <tissue evidence="4">Whole body</tissue>
    </source>
</reference>
<dbReference type="EMBL" id="CM012443">
    <property type="protein sequence ID" value="RVE71065.1"/>
    <property type="molecule type" value="Genomic_DNA"/>
</dbReference>
<evidence type="ECO:0000313" key="5">
    <source>
        <dbReference type="Proteomes" id="UP000283210"/>
    </source>
</evidence>
<dbReference type="SMART" id="SM00034">
    <property type="entry name" value="CLECT"/>
    <property type="match status" value="2"/>
</dbReference>
<dbReference type="InterPro" id="IPR018378">
    <property type="entry name" value="C-type_lectin_CS"/>
</dbReference>
<feature type="chain" id="PRO_5018625471" description="C-type lectin domain-containing protein" evidence="2">
    <location>
        <begin position="22"/>
        <end position="337"/>
    </location>
</feature>
<accession>A0A3S2N0K5</accession>
<feature type="domain" description="C-type lectin" evidence="3">
    <location>
        <begin position="20"/>
        <end position="149"/>
    </location>
</feature>
<dbReference type="InterPro" id="IPR016187">
    <property type="entry name" value="CTDL_fold"/>
</dbReference>
<dbReference type="OrthoDB" id="6369810at2759"/>
<dbReference type="PROSITE" id="PS50041">
    <property type="entry name" value="C_TYPE_LECTIN_2"/>
    <property type="match status" value="2"/>
</dbReference>
<dbReference type="SUPFAM" id="SSF56436">
    <property type="entry name" value="C-type lectin-like"/>
    <property type="match status" value="2"/>
</dbReference>
<evidence type="ECO:0000256" key="1">
    <source>
        <dbReference type="ARBA" id="ARBA00023157"/>
    </source>
</evidence>
<dbReference type="Gene3D" id="3.10.100.10">
    <property type="entry name" value="Mannose-Binding Protein A, subunit A"/>
    <property type="match status" value="2"/>
</dbReference>
<keyword evidence="2" id="KW-0732">Signal</keyword>
<feature type="signal peptide" evidence="2">
    <location>
        <begin position="1"/>
        <end position="21"/>
    </location>
</feature>